<dbReference type="PROSITE" id="PS51747">
    <property type="entry name" value="CYT_DCMP_DEAMINASES_2"/>
    <property type="match status" value="1"/>
</dbReference>
<accession>A0A0F2LWW9</accession>
<dbReference type="InterPro" id="IPR002125">
    <property type="entry name" value="CMP_dCMP_dom"/>
</dbReference>
<evidence type="ECO:0000256" key="1">
    <source>
        <dbReference type="ARBA" id="ARBA00006576"/>
    </source>
</evidence>
<evidence type="ECO:0000256" key="3">
    <source>
        <dbReference type="ARBA" id="ARBA00022801"/>
    </source>
</evidence>
<comment type="similarity">
    <text evidence="1">Belongs to the cytidine and deoxycytidylate deaminase family.</text>
</comment>
<dbReference type="PROSITE" id="PS00903">
    <property type="entry name" value="CYT_DCMP_DEAMINASES_1"/>
    <property type="match status" value="1"/>
</dbReference>
<dbReference type="Gene3D" id="3.40.140.10">
    <property type="entry name" value="Cytidine Deaminase, domain 2"/>
    <property type="match status" value="1"/>
</dbReference>
<evidence type="ECO:0000256" key="2">
    <source>
        <dbReference type="ARBA" id="ARBA00022723"/>
    </source>
</evidence>
<organism evidence="6 7">
    <name type="scientific">Sporothrix schenckii 1099-18</name>
    <dbReference type="NCBI Taxonomy" id="1397361"/>
    <lineage>
        <taxon>Eukaryota</taxon>
        <taxon>Fungi</taxon>
        <taxon>Dikarya</taxon>
        <taxon>Ascomycota</taxon>
        <taxon>Pezizomycotina</taxon>
        <taxon>Sordariomycetes</taxon>
        <taxon>Sordariomycetidae</taxon>
        <taxon>Ophiostomatales</taxon>
        <taxon>Ophiostomataceae</taxon>
        <taxon>Sporothrix</taxon>
    </lineage>
</organism>
<reference evidence="6 7" key="1">
    <citation type="journal article" date="2014" name="BMC Genomics">
        <title>Comparative genomics of the major fungal agents of human and animal Sporotrichosis: Sporothrix schenckii and Sporothrix brasiliensis.</title>
        <authorList>
            <person name="Teixeira M.M."/>
            <person name="de Almeida L.G."/>
            <person name="Kubitschek-Barreira P."/>
            <person name="Alves F.L."/>
            <person name="Kioshima E.S."/>
            <person name="Abadio A.K."/>
            <person name="Fernandes L."/>
            <person name="Derengowski L.S."/>
            <person name="Ferreira K.S."/>
            <person name="Souza R.C."/>
            <person name="Ruiz J.C."/>
            <person name="de Andrade N.C."/>
            <person name="Paes H.C."/>
            <person name="Nicola A.M."/>
            <person name="Albuquerque P."/>
            <person name="Gerber A.L."/>
            <person name="Martins V.P."/>
            <person name="Peconick L.D."/>
            <person name="Neto A.V."/>
            <person name="Chaucanez C.B."/>
            <person name="Silva P.A."/>
            <person name="Cunha O.L."/>
            <person name="de Oliveira F.F."/>
            <person name="dos Santos T.C."/>
            <person name="Barros A.L."/>
            <person name="Soares M.A."/>
            <person name="de Oliveira L.M."/>
            <person name="Marini M.M."/>
            <person name="Villalobos-Duno H."/>
            <person name="Cunha M.M."/>
            <person name="de Hoog S."/>
            <person name="da Silveira J.F."/>
            <person name="Henrissat B."/>
            <person name="Nino-Vega G.A."/>
            <person name="Cisalpino P.S."/>
            <person name="Mora-Montes H.M."/>
            <person name="Almeida S.R."/>
            <person name="Stajich J.E."/>
            <person name="Lopes-Bezerra L.M."/>
            <person name="Vasconcelos A.T."/>
            <person name="Felipe M.S."/>
        </authorList>
    </citation>
    <scope>NUCLEOTIDE SEQUENCE [LARGE SCALE GENOMIC DNA]</scope>
    <source>
        <strain evidence="6 7">1099-18</strain>
    </source>
</reference>
<dbReference type="GO" id="GO:0042802">
    <property type="term" value="F:identical protein binding"/>
    <property type="evidence" value="ECO:0007669"/>
    <property type="project" value="UniProtKB-ARBA"/>
</dbReference>
<dbReference type="GO" id="GO:0008270">
    <property type="term" value="F:zinc ion binding"/>
    <property type="evidence" value="ECO:0007669"/>
    <property type="project" value="InterPro"/>
</dbReference>
<keyword evidence="4" id="KW-0862">Zinc</keyword>
<evidence type="ECO:0000256" key="4">
    <source>
        <dbReference type="ARBA" id="ARBA00022833"/>
    </source>
</evidence>
<dbReference type="CDD" id="cd01283">
    <property type="entry name" value="cytidine_deaminase"/>
    <property type="match status" value="1"/>
</dbReference>
<dbReference type="Pfam" id="PF00383">
    <property type="entry name" value="dCMP_cyt_deam_1"/>
    <property type="match status" value="1"/>
</dbReference>
<dbReference type="PANTHER" id="PTHR11644:SF2">
    <property type="entry name" value="CYTIDINE DEAMINASE"/>
    <property type="match status" value="1"/>
</dbReference>
<evidence type="ECO:0000313" key="7">
    <source>
        <dbReference type="Proteomes" id="UP000033710"/>
    </source>
</evidence>
<dbReference type="PANTHER" id="PTHR11644">
    <property type="entry name" value="CYTIDINE DEAMINASE"/>
    <property type="match status" value="1"/>
</dbReference>
<dbReference type="EMBL" id="AXCR01000012">
    <property type="protein sequence ID" value="KJR80980.1"/>
    <property type="molecule type" value="Genomic_DNA"/>
</dbReference>
<dbReference type="GO" id="GO:0005829">
    <property type="term" value="C:cytosol"/>
    <property type="evidence" value="ECO:0007669"/>
    <property type="project" value="TreeGrafter"/>
</dbReference>
<dbReference type="OrthoDB" id="414540at2759"/>
<dbReference type="AlphaFoldDB" id="A0A0F2LWW9"/>
<dbReference type="VEuPathDB" id="FungiDB:SPSK_05571"/>
<dbReference type="InterPro" id="IPR016193">
    <property type="entry name" value="Cytidine_deaminase-like"/>
</dbReference>
<keyword evidence="2" id="KW-0479">Metal-binding</keyword>
<dbReference type="GeneID" id="27667591"/>
<evidence type="ECO:0000259" key="5">
    <source>
        <dbReference type="PROSITE" id="PS51747"/>
    </source>
</evidence>
<gene>
    <name evidence="6" type="ORF">SPSK_05571</name>
</gene>
<dbReference type="Proteomes" id="UP000033710">
    <property type="component" value="Unassembled WGS sequence"/>
</dbReference>
<dbReference type="InterPro" id="IPR016192">
    <property type="entry name" value="APOBEC/CMP_deaminase_Zn-bd"/>
</dbReference>
<dbReference type="RefSeq" id="XP_016583656.1">
    <property type="nucleotide sequence ID" value="XM_016732314.1"/>
</dbReference>
<evidence type="ECO:0000313" key="6">
    <source>
        <dbReference type="EMBL" id="KJR80980.1"/>
    </source>
</evidence>
<reference evidence="6 7" key="2">
    <citation type="journal article" date="2015" name="Eukaryot. Cell">
        <title>Asexual propagation of a virulent clone complex in a human and feline outbreak of sporotrichosis.</title>
        <authorList>
            <person name="Teixeira Mde M."/>
            <person name="Rodrigues A.M."/>
            <person name="Tsui C.K."/>
            <person name="de Almeida L.G."/>
            <person name="Van Diepeningen A.D."/>
            <person name="van den Ende B.G."/>
            <person name="Fernandes G.F."/>
            <person name="Kano R."/>
            <person name="Hamelin R.C."/>
            <person name="Lopes-Bezerra L.M."/>
            <person name="Vasconcelos A.T."/>
            <person name="de Hoog S."/>
            <person name="de Camargo Z.P."/>
            <person name="Felipe M.S."/>
        </authorList>
    </citation>
    <scope>NUCLEOTIDE SEQUENCE [LARGE SCALE GENOMIC DNA]</scope>
    <source>
        <strain evidence="6 7">1099-18</strain>
    </source>
</reference>
<dbReference type="GO" id="GO:0004126">
    <property type="term" value="F:cytidine deaminase activity"/>
    <property type="evidence" value="ECO:0007669"/>
    <property type="project" value="UniProtKB-ARBA"/>
</dbReference>
<dbReference type="GO" id="GO:0072527">
    <property type="term" value="P:pyrimidine-containing compound metabolic process"/>
    <property type="evidence" value="ECO:0007669"/>
    <property type="project" value="UniProtKB-ARBA"/>
</dbReference>
<dbReference type="KEGG" id="ssck:SPSK_05571"/>
<dbReference type="NCBIfam" id="NF004064">
    <property type="entry name" value="PRK05578.1"/>
    <property type="match status" value="1"/>
</dbReference>
<protein>
    <submittedName>
        <fullName evidence="6">Cytidine deaminase</fullName>
    </submittedName>
</protein>
<sequence>MANIAVHSTADIAQVESTCRELGITVEEFRELHRYSVSAAEGAYCPYSNFPVGAAVMTKYGVQGPDAAEGLPGSGGNGHSRFILGANVENVSYPVGTCAERVALGRAVFEGHRDFKAIAVMAPAAAAGMPCSPCGMCRQFIREFCGLDLPVLMFAKDGQYIGIKLETLLPLSFGPDALGPR</sequence>
<dbReference type="SUPFAM" id="SSF53927">
    <property type="entry name" value="Cytidine deaminase-like"/>
    <property type="match status" value="1"/>
</dbReference>
<comment type="caution">
    <text evidence="6">The sequence shown here is derived from an EMBL/GenBank/DDBJ whole genome shotgun (WGS) entry which is preliminary data.</text>
</comment>
<proteinExistence type="inferred from homology"/>
<feature type="domain" description="CMP/dCMP-type deaminase" evidence="5">
    <location>
        <begin position="27"/>
        <end position="176"/>
    </location>
</feature>
<name>A0A0F2LWW9_SPOSC</name>
<keyword evidence="3" id="KW-0378">Hydrolase</keyword>
<dbReference type="GO" id="GO:0055086">
    <property type="term" value="P:nucleobase-containing small molecule metabolic process"/>
    <property type="evidence" value="ECO:0007669"/>
    <property type="project" value="UniProtKB-ARBA"/>
</dbReference>
<dbReference type="InterPro" id="IPR050202">
    <property type="entry name" value="Cyt/Deoxycyt_deaminase"/>
</dbReference>